<organism evidence="3 4">
    <name type="scientific">Thalassobacter stenotrophicus</name>
    <dbReference type="NCBI Taxonomy" id="266809"/>
    <lineage>
        <taxon>Bacteria</taxon>
        <taxon>Pseudomonadati</taxon>
        <taxon>Pseudomonadota</taxon>
        <taxon>Alphaproteobacteria</taxon>
        <taxon>Rhodobacterales</taxon>
        <taxon>Roseobacteraceae</taxon>
        <taxon>Thalassobacter</taxon>
    </lineage>
</organism>
<dbReference type="Gene3D" id="1.10.1660.10">
    <property type="match status" value="1"/>
</dbReference>
<dbReference type="EMBL" id="CYRX01000025">
    <property type="protein sequence ID" value="CUH60497.1"/>
    <property type="molecule type" value="Genomic_DNA"/>
</dbReference>
<accession>A0A0P1F060</accession>
<dbReference type="AlphaFoldDB" id="A0A0P1F060"/>
<protein>
    <submittedName>
        <fullName evidence="3">MerR family regulatory protein</fullName>
    </submittedName>
</protein>
<name>A0A0P1F060_9RHOB</name>
<dbReference type="SMART" id="SM00422">
    <property type="entry name" value="HTH_MERR"/>
    <property type="match status" value="1"/>
</dbReference>
<evidence type="ECO:0000313" key="4">
    <source>
        <dbReference type="Proteomes" id="UP000051298"/>
    </source>
</evidence>
<dbReference type="RefSeq" id="WP_082644983.1">
    <property type="nucleotide sequence ID" value="NZ_CYRX01000025.1"/>
</dbReference>
<evidence type="ECO:0000313" key="3">
    <source>
        <dbReference type="EMBL" id="CUH60497.1"/>
    </source>
</evidence>
<evidence type="ECO:0000259" key="2">
    <source>
        <dbReference type="PROSITE" id="PS50937"/>
    </source>
</evidence>
<feature type="domain" description="HTH merR-type" evidence="2">
    <location>
        <begin position="10"/>
        <end position="78"/>
    </location>
</feature>
<dbReference type="SUPFAM" id="SSF46955">
    <property type="entry name" value="Putative DNA-binding domain"/>
    <property type="match status" value="1"/>
</dbReference>
<feature type="region of interest" description="Disordered" evidence="1">
    <location>
        <begin position="88"/>
        <end position="149"/>
    </location>
</feature>
<dbReference type="PROSITE" id="PS50937">
    <property type="entry name" value="HTH_MERR_2"/>
    <property type="match status" value="1"/>
</dbReference>
<dbReference type="InterPro" id="IPR009061">
    <property type="entry name" value="DNA-bd_dom_put_sf"/>
</dbReference>
<reference evidence="3 4" key="1">
    <citation type="submission" date="2015-09" db="EMBL/GenBank/DDBJ databases">
        <authorList>
            <consortium name="Swine Surveillance"/>
        </authorList>
    </citation>
    <scope>NUCLEOTIDE SEQUENCE [LARGE SCALE GENOMIC DNA]</scope>
    <source>
        <strain evidence="3 4">CECT 5294</strain>
    </source>
</reference>
<dbReference type="GO" id="GO:0003677">
    <property type="term" value="F:DNA binding"/>
    <property type="evidence" value="ECO:0007669"/>
    <property type="project" value="InterPro"/>
</dbReference>
<dbReference type="CDD" id="cd04765">
    <property type="entry name" value="HTH_MlrA-like_sg2"/>
    <property type="match status" value="1"/>
</dbReference>
<sequence>MSKSADAFRTIREVADWLGVPTHVLRFWESKFDVVSPVKGPGGRRYYRPNDMRLLGGIRVLLHDQGMTIRGVQKMISEDGVAPIEALSPEPAFADPKTKPSSSRTARRGANRRVVKEDANAGGTGRGGLYDLDALSEETPPAPSEAPMVHVEPEPVEAEVLSFANALQKNAAPVEEVPEPAEEPLILDSAHQIVDDAIAPELPLEPPSPEITEHAMARALTAKAAAKRDTNTALSVQNRAKLDLVARRIKLLSDRISAELKS</sequence>
<evidence type="ECO:0000256" key="1">
    <source>
        <dbReference type="SAM" id="MobiDB-lite"/>
    </source>
</evidence>
<proteinExistence type="predicted"/>
<dbReference type="Pfam" id="PF13411">
    <property type="entry name" value="MerR_1"/>
    <property type="match status" value="1"/>
</dbReference>
<dbReference type="InterPro" id="IPR000551">
    <property type="entry name" value="MerR-type_HTH_dom"/>
</dbReference>
<dbReference type="Proteomes" id="UP000051298">
    <property type="component" value="Unassembled WGS sequence"/>
</dbReference>
<gene>
    <name evidence="3" type="ORF">THS5294_01792</name>
</gene>
<dbReference type="GO" id="GO:0006355">
    <property type="term" value="P:regulation of DNA-templated transcription"/>
    <property type="evidence" value="ECO:0007669"/>
    <property type="project" value="InterPro"/>
</dbReference>